<dbReference type="AlphaFoldDB" id="K1KGM5"/>
<dbReference type="Proteomes" id="UP000005835">
    <property type="component" value="Unassembled WGS sequence"/>
</dbReference>
<dbReference type="Gene3D" id="1.10.287.480">
    <property type="entry name" value="helix hairpin bin"/>
    <property type="match status" value="1"/>
</dbReference>
<evidence type="ECO:0000256" key="1">
    <source>
        <dbReference type="ARBA" id="ARBA00022490"/>
    </source>
</evidence>
<keyword evidence="5" id="KW-0676">Redox-active center</keyword>
<organism evidence="6 7">
    <name type="scientific">Sutterella wadsworthensis 2_1_59BFAA</name>
    <dbReference type="NCBI Taxonomy" id="742823"/>
    <lineage>
        <taxon>Bacteria</taxon>
        <taxon>Pseudomonadati</taxon>
        <taxon>Pseudomonadota</taxon>
        <taxon>Betaproteobacteria</taxon>
        <taxon>Burkholderiales</taxon>
        <taxon>Sutterellaceae</taxon>
        <taxon>Sutterella</taxon>
    </lineage>
</organism>
<evidence type="ECO:0000256" key="5">
    <source>
        <dbReference type="ARBA" id="ARBA00023284"/>
    </source>
</evidence>
<keyword evidence="3" id="KW-1015">Disulfide bond</keyword>
<dbReference type="HOGENOM" id="CLU_054493_0_0_4"/>
<dbReference type="EMBL" id="ADMG01000035">
    <property type="protein sequence ID" value="EKB30854.1"/>
    <property type="molecule type" value="Genomic_DNA"/>
</dbReference>
<dbReference type="PANTHER" id="PTHR30111:SF1">
    <property type="entry name" value="33 KDA CHAPERONIN"/>
    <property type="match status" value="1"/>
</dbReference>
<dbReference type="PATRIC" id="fig|742823.3.peg.1535"/>
<dbReference type="SUPFAM" id="SSF118352">
    <property type="entry name" value="HSP33 redox switch-like"/>
    <property type="match status" value="1"/>
</dbReference>
<dbReference type="RefSeq" id="WP_005435762.1">
    <property type="nucleotide sequence ID" value="NZ_JH815517.1"/>
</dbReference>
<dbReference type="InterPro" id="IPR016154">
    <property type="entry name" value="Heat_shock_Hsp33_C"/>
</dbReference>
<protein>
    <recommendedName>
        <fullName evidence="8">33 kDa chaperonin</fullName>
    </recommendedName>
</protein>
<dbReference type="SUPFAM" id="SSF64397">
    <property type="entry name" value="Hsp33 domain"/>
    <property type="match status" value="1"/>
</dbReference>
<dbReference type="GO" id="GO:0042026">
    <property type="term" value="P:protein refolding"/>
    <property type="evidence" value="ECO:0007669"/>
    <property type="project" value="TreeGrafter"/>
</dbReference>
<accession>K1KGM5</accession>
<dbReference type="InterPro" id="IPR023212">
    <property type="entry name" value="Hsp33_helix_hairpin_bin_dom_sf"/>
</dbReference>
<dbReference type="STRING" id="742823.HMPREF9465_01544"/>
<keyword evidence="7" id="KW-1185">Reference proteome</keyword>
<dbReference type="InterPro" id="IPR016153">
    <property type="entry name" value="Heat_shock_Hsp33_N"/>
</dbReference>
<dbReference type="CDD" id="cd00498">
    <property type="entry name" value="Hsp33"/>
    <property type="match status" value="1"/>
</dbReference>
<evidence type="ECO:0000313" key="7">
    <source>
        <dbReference type="Proteomes" id="UP000005835"/>
    </source>
</evidence>
<evidence type="ECO:0000256" key="2">
    <source>
        <dbReference type="ARBA" id="ARBA00022833"/>
    </source>
</evidence>
<evidence type="ECO:0000256" key="3">
    <source>
        <dbReference type="ARBA" id="ARBA00023157"/>
    </source>
</evidence>
<evidence type="ECO:0000256" key="4">
    <source>
        <dbReference type="ARBA" id="ARBA00023186"/>
    </source>
</evidence>
<dbReference type="Pfam" id="PF01430">
    <property type="entry name" value="HSP33"/>
    <property type="match status" value="1"/>
</dbReference>
<evidence type="ECO:0008006" key="8">
    <source>
        <dbReference type="Google" id="ProtNLM"/>
    </source>
</evidence>
<evidence type="ECO:0000313" key="6">
    <source>
        <dbReference type="EMBL" id="EKB30854.1"/>
    </source>
</evidence>
<reference evidence="6 7" key="1">
    <citation type="submission" date="2012-05" db="EMBL/GenBank/DDBJ databases">
        <title>The Genome Sequence of Sutterella wadsworthensis 2_1_59BFAA.</title>
        <authorList>
            <consortium name="The Broad Institute Genome Sequencing Platform"/>
            <person name="Earl A."/>
            <person name="Ward D."/>
            <person name="Feldgarden M."/>
            <person name="Gevers D."/>
            <person name="Daigneault M."/>
            <person name="Strauss J."/>
            <person name="Allen-Vercoe E."/>
            <person name="Walker B."/>
            <person name="Young S.K."/>
            <person name="Zeng Q."/>
            <person name="Gargeya S."/>
            <person name="Fitzgerald M."/>
            <person name="Haas B."/>
            <person name="Abouelleil A."/>
            <person name="Alvarado L."/>
            <person name="Arachchi H.M."/>
            <person name="Berlin A.M."/>
            <person name="Chapman S.B."/>
            <person name="Goldberg J."/>
            <person name="Griggs A."/>
            <person name="Gujja S."/>
            <person name="Hansen M."/>
            <person name="Howarth C."/>
            <person name="Imamovic A."/>
            <person name="Larimer J."/>
            <person name="McCowen C."/>
            <person name="Montmayeur A."/>
            <person name="Murphy C."/>
            <person name="Neiman D."/>
            <person name="Pearson M."/>
            <person name="Priest M."/>
            <person name="Roberts A."/>
            <person name="Saif S."/>
            <person name="Shea T."/>
            <person name="Sisk P."/>
            <person name="Sykes S."/>
            <person name="Wortman J."/>
            <person name="Nusbaum C."/>
            <person name="Birren B."/>
        </authorList>
    </citation>
    <scope>NUCLEOTIDE SEQUENCE [LARGE SCALE GENOMIC DNA]</scope>
    <source>
        <strain evidence="6 7">2_1_59BFAA</strain>
    </source>
</reference>
<dbReference type="GO" id="GO:0044183">
    <property type="term" value="F:protein folding chaperone"/>
    <property type="evidence" value="ECO:0007669"/>
    <property type="project" value="TreeGrafter"/>
</dbReference>
<keyword evidence="2" id="KW-0862">Zinc</keyword>
<comment type="caution">
    <text evidence="6">The sequence shown here is derived from an EMBL/GenBank/DDBJ whole genome shotgun (WGS) entry which is preliminary data.</text>
</comment>
<dbReference type="InterPro" id="IPR000397">
    <property type="entry name" value="Heat_shock_Hsp33"/>
</dbReference>
<dbReference type="eggNOG" id="COG1281">
    <property type="taxonomic scope" value="Bacteria"/>
</dbReference>
<dbReference type="GO" id="GO:0051082">
    <property type="term" value="F:unfolded protein binding"/>
    <property type="evidence" value="ECO:0007669"/>
    <property type="project" value="InterPro"/>
</dbReference>
<keyword evidence="1" id="KW-0963">Cytoplasm</keyword>
<sequence>MDALQKLLFQRAAVRGETVVLHDEFSRSVEHQHLPLAVRRLAGEVTASALLAAAALEFDGTVLLQIAGDGPIKLLVAEVRPGLLFRVSVTMREDAGEISADAGMTELVNAGGRGRCALILDQTGRDPDTQPYQGVVSLAGETFAEAMTNYFATSEQVETKIKLASDESGVGGLMLQKMPLLGGKALPEDFDEEGWQRLKIFADTVKSEELLTLDPEEINRRLFWEESPNVTLEARPEFKCRCSDEGVRSMILSLGREEAEAIIAERGSIDITCHFCGQVRSFDSADVASLFAGAPAQPRTLN</sequence>
<dbReference type="PANTHER" id="PTHR30111">
    <property type="entry name" value="33 KDA CHAPERONIN"/>
    <property type="match status" value="1"/>
</dbReference>
<dbReference type="PIRSF" id="PIRSF005261">
    <property type="entry name" value="Heat_shock_Hsp33"/>
    <property type="match status" value="1"/>
</dbReference>
<dbReference type="Gene3D" id="3.55.30.10">
    <property type="entry name" value="Hsp33 domain"/>
    <property type="match status" value="1"/>
</dbReference>
<proteinExistence type="predicted"/>
<gene>
    <name evidence="6" type="ORF">HMPREF9465_01544</name>
</gene>
<name>K1KGM5_9BURK</name>
<keyword evidence="4" id="KW-0143">Chaperone</keyword>
<dbReference type="OrthoDB" id="9793753at2"/>
<dbReference type="Gene3D" id="3.90.1280.10">
    <property type="entry name" value="HSP33 redox switch-like"/>
    <property type="match status" value="1"/>
</dbReference>
<dbReference type="GO" id="GO:0005737">
    <property type="term" value="C:cytoplasm"/>
    <property type="evidence" value="ECO:0007669"/>
    <property type="project" value="InterPro"/>
</dbReference>